<dbReference type="AlphaFoldDB" id="A0ABD5QZB1"/>
<keyword evidence="8" id="KW-1185">Reference proteome</keyword>
<evidence type="ECO:0000259" key="5">
    <source>
        <dbReference type="PROSITE" id="PS51201"/>
    </source>
</evidence>
<dbReference type="PROSITE" id="PS51201">
    <property type="entry name" value="RCK_N"/>
    <property type="match status" value="2"/>
</dbReference>
<dbReference type="Gene3D" id="1.10.287.70">
    <property type="match status" value="1"/>
</dbReference>
<keyword evidence="3" id="KW-0630">Potassium</keyword>
<feature type="domain" description="RCK C-terminal" evidence="6">
    <location>
        <begin position="458"/>
        <end position="546"/>
    </location>
</feature>
<feature type="domain" description="RCK N-terminal" evidence="5">
    <location>
        <begin position="339"/>
        <end position="449"/>
    </location>
</feature>
<organism evidence="7 8">
    <name type="scientific">Halorubrum rubrum</name>
    <dbReference type="NCBI Taxonomy" id="1126240"/>
    <lineage>
        <taxon>Archaea</taxon>
        <taxon>Methanobacteriati</taxon>
        <taxon>Methanobacteriota</taxon>
        <taxon>Stenosarchaea group</taxon>
        <taxon>Halobacteria</taxon>
        <taxon>Halobacteriales</taxon>
        <taxon>Haloferacaceae</taxon>
        <taxon>Halorubrum</taxon>
    </lineage>
</organism>
<accession>A0ABD5QZB1</accession>
<dbReference type="SUPFAM" id="SSF81324">
    <property type="entry name" value="Voltage-gated potassium channels"/>
    <property type="match status" value="1"/>
</dbReference>
<reference evidence="7 8" key="1">
    <citation type="journal article" date="2019" name="Int. J. Syst. Evol. Microbiol.">
        <title>The Global Catalogue of Microorganisms (GCM) 10K type strain sequencing project: providing services to taxonomists for standard genome sequencing and annotation.</title>
        <authorList>
            <consortium name="The Broad Institute Genomics Platform"/>
            <consortium name="The Broad Institute Genome Sequencing Center for Infectious Disease"/>
            <person name="Wu L."/>
            <person name="Ma J."/>
        </authorList>
    </citation>
    <scope>NUCLEOTIDE SEQUENCE [LARGE SCALE GENOMIC DNA]</scope>
    <source>
        <strain evidence="7 8">CGMCC 1.12124</strain>
    </source>
</reference>
<dbReference type="InterPro" id="IPR006037">
    <property type="entry name" value="RCK_C"/>
</dbReference>
<sequence>MNGWQRRVVGYLLLLCLALVGTALAYRWGMATYEGRPQTFLDSLQFTVEMFTTTGFGGDAPWKSPQMQAFIVVTDLLGMALLVGALPVVATPLLEAAFTETAPTALENGVTGHVILCSYTTRAEVLIEELEAHDVPYVIVESDRERANELYGDGHRVIRADPESAEGLTAARLTESRALVADLSDQVDASIVLAAKELAEDVPVVSVVDDPDLERYHRLAGADHVLSPRPLLGRGLAAKVTTALRTEIDEAVAIGGDLRLAEVSVRHGGDLAGSTLAESGIRERAGVNVVGAWFQGEFDASPSPDATLARGTVLLVSGRSDQLRRLVEMTQSSVRRFAAGRTVIAGYGQVGRTVAAELDAAGISYTVVDDSGEGSAAVDVTGDATELETLREAGIESADTVVLALPDDTATEFATLVVRDAAPDTEIVARVDEHANVSKTYRAGADYVLSLATVTGRMSAARLLEGRDVLSVEQQVEVVRLETPRLVGRALGEANVREETGCTVLAIERDDEVVTDVGPGTVVEPDDELVVVGTDDGIRAFERAFA</sequence>
<dbReference type="PRINTS" id="PR00335">
    <property type="entry name" value="KUPTAKETRKA"/>
</dbReference>
<evidence type="ECO:0000256" key="1">
    <source>
        <dbReference type="ARBA" id="ARBA00003660"/>
    </source>
</evidence>
<dbReference type="PANTHER" id="PTHR43833">
    <property type="entry name" value="POTASSIUM CHANNEL PROTEIN 2-RELATED-RELATED"/>
    <property type="match status" value="1"/>
</dbReference>
<dbReference type="InterPro" id="IPR050721">
    <property type="entry name" value="Trk_Ktr_HKT_K-transport"/>
</dbReference>
<evidence type="ECO:0000313" key="8">
    <source>
        <dbReference type="Proteomes" id="UP001596118"/>
    </source>
</evidence>
<evidence type="ECO:0000259" key="6">
    <source>
        <dbReference type="PROSITE" id="PS51202"/>
    </source>
</evidence>
<evidence type="ECO:0000256" key="3">
    <source>
        <dbReference type="ARBA" id="ARBA00022958"/>
    </source>
</evidence>
<feature type="domain" description="RCK C-terminal" evidence="6">
    <location>
        <begin position="248"/>
        <end position="332"/>
    </location>
</feature>
<dbReference type="InterPro" id="IPR006036">
    <property type="entry name" value="K_uptake_TrkA"/>
</dbReference>
<keyword evidence="4" id="KW-0520">NAD</keyword>
<dbReference type="Gene3D" id="3.30.70.1450">
    <property type="entry name" value="Regulator of K+ conductance, C-terminal domain"/>
    <property type="match status" value="2"/>
</dbReference>
<dbReference type="Pfam" id="PF02080">
    <property type="entry name" value="TrkA_C"/>
    <property type="match status" value="2"/>
</dbReference>
<evidence type="ECO:0000256" key="2">
    <source>
        <dbReference type="ARBA" id="ARBA00022538"/>
    </source>
</evidence>
<dbReference type="GO" id="GO:0006813">
    <property type="term" value="P:potassium ion transport"/>
    <property type="evidence" value="ECO:0007669"/>
    <property type="project" value="UniProtKB-KW"/>
</dbReference>
<dbReference type="PANTHER" id="PTHR43833:SF9">
    <property type="entry name" value="POTASSIUM CHANNEL PROTEIN YUGO-RELATED"/>
    <property type="match status" value="1"/>
</dbReference>
<evidence type="ECO:0000313" key="7">
    <source>
        <dbReference type="EMBL" id="MFC5277972.1"/>
    </source>
</evidence>
<dbReference type="GO" id="GO:0034220">
    <property type="term" value="P:monoatomic ion transmembrane transport"/>
    <property type="evidence" value="ECO:0007669"/>
    <property type="project" value="UniProtKB-KW"/>
</dbReference>
<gene>
    <name evidence="7" type="ORF">ACFPM1_04205</name>
</gene>
<keyword evidence="7" id="KW-0813">Transport</keyword>
<keyword evidence="7" id="KW-0406">Ion transport</keyword>
<dbReference type="SUPFAM" id="SSF51735">
    <property type="entry name" value="NAD(P)-binding Rossmann-fold domains"/>
    <property type="match status" value="2"/>
</dbReference>
<dbReference type="RefSeq" id="WP_256412770.1">
    <property type="nucleotide sequence ID" value="NZ_JANHDM010000012.1"/>
</dbReference>
<proteinExistence type="predicted"/>
<name>A0ABD5QZB1_9EURY</name>
<dbReference type="SUPFAM" id="SSF116726">
    <property type="entry name" value="TrkA C-terminal domain-like"/>
    <property type="match status" value="2"/>
</dbReference>
<dbReference type="Gene3D" id="3.40.50.720">
    <property type="entry name" value="NAD(P)-binding Rossmann-like Domain"/>
    <property type="match status" value="2"/>
</dbReference>
<keyword evidence="7" id="KW-0407">Ion channel</keyword>
<comment type="caution">
    <text evidence="7">The sequence shown here is derived from an EMBL/GenBank/DDBJ whole genome shotgun (WGS) entry which is preliminary data.</text>
</comment>
<keyword evidence="2" id="KW-0633">Potassium transport</keyword>
<comment type="function">
    <text evidence="1">Part of a potassium transport system.</text>
</comment>
<dbReference type="InterPro" id="IPR003148">
    <property type="entry name" value="RCK_N"/>
</dbReference>
<dbReference type="InterPro" id="IPR036721">
    <property type="entry name" value="RCK_C_sf"/>
</dbReference>
<protein>
    <submittedName>
        <fullName evidence="7">Potassium channel family protein</fullName>
    </submittedName>
</protein>
<dbReference type="PROSITE" id="PS51202">
    <property type="entry name" value="RCK_C"/>
    <property type="match status" value="2"/>
</dbReference>
<feature type="domain" description="RCK N-terminal" evidence="5">
    <location>
        <begin position="111"/>
        <end position="226"/>
    </location>
</feature>
<dbReference type="EMBL" id="JBHSKY010000004">
    <property type="protein sequence ID" value="MFC5277972.1"/>
    <property type="molecule type" value="Genomic_DNA"/>
</dbReference>
<dbReference type="Pfam" id="PF02254">
    <property type="entry name" value="TrkA_N"/>
    <property type="match status" value="2"/>
</dbReference>
<dbReference type="Proteomes" id="UP001596118">
    <property type="component" value="Unassembled WGS sequence"/>
</dbReference>
<dbReference type="InterPro" id="IPR036291">
    <property type="entry name" value="NAD(P)-bd_dom_sf"/>
</dbReference>
<evidence type="ECO:0000256" key="4">
    <source>
        <dbReference type="ARBA" id="ARBA00023027"/>
    </source>
</evidence>